<name>A0A6P8LZD9_BOMIM</name>
<dbReference type="GeneID" id="117152101"/>
<evidence type="ECO:0000313" key="3">
    <source>
        <dbReference type="Proteomes" id="UP000515180"/>
    </source>
</evidence>
<feature type="coiled-coil region" evidence="1">
    <location>
        <begin position="108"/>
        <end position="135"/>
    </location>
</feature>
<proteinExistence type="predicted"/>
<dbReference type="RefSeq" id="XP_033178566.1">
    <property type="nucleotide sequence ID" value="XM_033322675.1"/>
</dbReference>
<keyword evidence="3" id="KW-1185">Reference proteome</keyword>
<evidence type="ECO:0000313" key="4">
    <source>
        <dbReference type="RefSeq" id="XP_033178566.1"/>
    </source>
</evidence>
<keyword evidence="1" id="KW-0175">Coiled coil</keyword>
<feature type="region of interest" description="Disordered" evidence="2">
    <location>
        <begin position="36"/>
        <end position="81"/>
    </location>
</feature>
<dbReference type="Proteomes" id="UP000515180">
    <property type="component" value="Unplaced"/>
</dbReference>
<accession>A0A6P8LZD9</accession>
<sequence length="149" mass="15987">MRGGEAELATEPTHVSTRSMRKAVSLKKGFFCSTLNGGNLRTDETTEEEETPAVEAPRATKRKASDSPELPTDLAEEMRTSTTADIGVELIRRASEVTKVADPASGTFAIMEGLIAALEAENEALRKELASRSTAEESSETARLVAIEC</sequence>
<feature type="region of interest" description="Disordered" evidence="2">
    <location>
        <begin position="1"/>
        <end position="20"/>
    </location>
</feature>
<protein>
    <submittedName>
        <fullName evidence="4">Uncharacterized protein LOC117152101</fullName>
    </submittedName>
</protein>
<reference evidence="4" key="1">
    <citation type="submission" date="2025-08" db="UniProtKB">
        <authorList>
            <consortium name="RefSeq"/>
        </authorList>
    </citation>
    <scope>IDENTIFICATION</scope>
</reference>
<organism evidence="3 4">
    <name type="scientific">Bombus impatiens</name>
    <name type="common">Bumblebee</name>
    <dbReference type="NCBI Taxonomy" id="132113"/>
    <lineage>
        <taxon>Eukaryota</taxon>
        <taxon>Metazoa</taxon>
        <taxon>Ecdysozoa</taxon>
        <taxon>Arthropoda</taxon>
        <taxon>Hexapoda</taxon>
        <taxon>Insecta</taxon>
        <taxon>Pterygota</taxon>
        <taxon>Neoptera</taxon>
        <taxon>Endopterygota</taxon>
        <taxon>Hymenoptera</taxon>
        <taxon>Apocrita</taxon>
        <taxon>Aculeata</taxon>
        <taxon>Apoidea</taxon>
        <taxon>Anthophila</taxon>
        <taxon>Apidae</taxon>
        <taxon>Bombus</taxon>
        <taxon>Pyrobombus</taxon>
    </lineage>
</organism>
<gene>
    <name evidence="4" type="primary">LOC117152101</name>
</gene>
<evidence type="ECO:0000256" key="2">
    <source>
        <dbReference type="SAM" id="MobiDB-lite"/>
    </source>
</evidence>
<evidence type="ECO:0000256" key="1">
    <source>
        <dbReference type="SAM" id="Coils"/>
    </source>
</evidence>
<dbReference type="AlphaFoldDB" id="A0A6P8LZD9"/>